<proteinExistence type="predicted"/>
<dbReference type="RefSeq" id="WP_211430422.1">
    <property type="nucleotide sequence ID" value="NZ_CP072649.1"/>
</dbReference>
<sequence length="330" mass="35813">MVEIPGNPRLWHINVDFEAELAAFVQGRRYVPTGAFAARNQMVAYNVLRYVARAGDALLVPSAWLAPLAAEATRAGVVLVPLENPGNRSGYEFTPWGWTPQALRVGERTGARLSPPALEVVARVNSKVYSHRLEAELGVADTRARLVTTDTELAAQVARACPQAQDKWVVKHPYGVAARERILGRGPSLSPAAAAWCRRRFADGDTLLFEPWQPATREYGLCGFIHPDGSVALLGVSRPVANGAGTLVGYELTSEPPPSALWTVGRQVGSRLAADGYRGPWGSDALEHAHGWRLLLEINARWTVGFLALAALARSPEVSRRWVLEPPPIG</sequence>
<organism evidence="1 2">
    <name type="scientific">Chloracidobacterium validum</name>
    <dbReference type="NCBI Taxonomy" id="2821543"/>
    <lineage>
        <taxon>Bacteria</taxon>
        <taxon>Pseudomonadati</taxon>
        <taxon>Acidobacteriota</taxon>
        <taxon>Terriglobia</taxon>
        <taxon>Terriglobales</taxon>
        <taxon>Acidobacteriaceae</taxon>
        <taxon>Chloracidobacterium</taxon>
    </lineage>
</organism>
<protein>
    <recommendedName>
        <fullName evidence="3">ATP-grasp domain-containing protein</fullName>
    </recommendedName>
</protein>
<evidence type="ECO:0008006" key="3">
    <source>
        <dbReference type="Google" id="ProtNLM"/>
    </source>
</evidence>
<reference evidence="1 2" key="1">
    <citation type="submission" date="2021-03" db="EMBL/GenBank/DDBJ databases">
        <title>Genomic and phenotypic characterization of Chloracidobacterium isolates provides evidence for multiple species.</title>
        <authorList>
            <person name="Saini M.K."/>
            <person name="Costas A.M.G."/>
            <person name="Tank M."/>
            <person name="Bryant D.A."/>
        </authorList>
    </citation>
    <scope>NUCLEOTIDE SEQUENCE [LARGE SCALE GENOMIC DNA]</scope>
    <source>
        <strain evidence="1 2">BV2-C</strain>
    </source>
</reference>
<gene>
    <name evidence="1" type="ORF">J8C06_12165</name>
</gene>
<keyword evidence="2" id="KW-1185">Reference proteome</keyword>
<accession>A0ABX8BCG8</accession>
<dbReference type="EMBL" id="CP072649">
    <property type="protein sequence ID" value="QUW04533.1"/>
    <property type="molecule type" value="Genomic_DNA"/>
</dbReference>
<dbReference type="SUPFAM" id="SSF56059">
    <property type="entry name" value="Glutathione synthetase ATP-binding domain-like"/>
    <property type="match status" value="1"/>
</dbReference>
<evidence type="ECO:0000313" key="2">
    <source>
        <dbReference type="Proteomes" id="UP000676506"/>
    </source>
</evidence>
<name>A0ABX8BCG8_9BACT</name>
<evidence type="ECO:0000313" key="1">
    <source>
        <dbReference type="EMBL" id="QUW04533.1"/>
    </source>
</evidence>
<dbReference type="Proteomes" id="UP000676506">
    <property type="component" value="Chromosome 2"/>
</dbReference>